<name>A0AAE4ZBZ0_9BACT</name>
<dbReference type="EMBL" id="JAACAK010000130">
    <property type="protein sequence ID" value="NIR76467.1"/>
    <property type="molecule type" value="Genomic_DNA"/>
</dbReference>
<protein>
    <submittedName>
        <fullName evidence="7">Rieske 2Fe-2S domain-containing protein</fullName>
    </submittedName>
</protein>
<dbReference type="GO" id="GO:0046872">
    <property type="term" value="F:metal ion binding"/>
    <property type="evidence" value="ECO:0007669"/>
    <property type="project" value="UniProtKB-KW"/>
</dbReference>
<dbReference type="SUPFAM" id="SSF54909">
    <property type="entry name" value="Dimeric alpha+beta barrel"/>
    <property type="match status" value="1"/>
</dbReference>
<dbReference type="Proteomes" id="UP000702544">
    <property type="component" value="Unassembled WGS sequence"/>
</dbReference>
<organism evidence="7 8">
    <name type="scientific">Candidatus Kutchimonas denitrificans</name>
    <dbReference type="NCBI Taxonomy" id="3056748"/>
    <lineage>
        <taxon>Bacteria</taxon>
        <taxon>Pseudomonadati</taxon>
        <taxon>Gemmatimonadota</taxon>
        <taxon>Gemmatimonadia</taxon>
        <taxon>Candidatus Palauibacterales</taxon>
        <taxon>Candidatus Palauibacteraceae</taxon>
        <taxon>Candidatus Kutchimonas</taxon>
    </lineage>
</organism>
<dbReference type="InterPro" id="IPR017941">
    <property type="entry name" value="Rieske_2Fe-2S"/>
</dbReference>
<proteinExistence type="predicted"/>
<dbReference type="Pfam" id="PF06778">
    <property type="entry name" value="Chlor_dismutase"/>
    <property type="match status" value="1"/>
</dbReference>
<evidence type="ECO:0000256" key="4">
    <source>
        <dbReference type="ARBA" id="ARBA00023004"/>
    </source>
</evidence>
<sequence length="347" mass="39005">MAPKNETRQLVRYLFFKLDPAWRRQPVDRQVDGKLELAETIRGFQARSLLRSYSTMGTRGECDFMLWQAAEELETLQALETAIFSTRMGAYLSTPYSFLAMTKRSIYEFPEELGGEERITVAPQDSKYLFLYPFVKTRAWYKLSKEQRQEMMNEHVRMGRNYPEIRINTAYSFGLDDQEFMVGFEGDDPGDFLDLVMELRESDASAYTERDTPIFTCIQMSLWDVLDSLGGASVAERARLAERDAEGFVAAATTGEIPPGGSKRVYNGADAIALFNVDGTYYAVSDRCTHGRASLSEGTVDGDGCVLNCPWHGGKFDLRSGEPAGGPVRVPVKTYRVKVEGDRILVG</sequence>
<keyword evidence="4" id="KW-0408">Iron</keyword>
<gene>
    <name evidence="7" type="ORF">GWO12_15400</name>
</gene>
<comment type="caution">
    <text evidence="7">The sequence shown here is derived from an EMBL/GenBank/DDBJ whole genome shotgun (WGS) entry which is preliminary data.</text>
</comment>
<reference evidence="7 8" key="1">
    <citation type="submission" date="2020-01" db="EMBL/GenBank/DDBJ databases">
        <title>Genomes assembled from Gulf of Kutch pelagic sediment metagenomes.</title>
        <authorList>
            <person name="Chandrashekar M."/>
            <person name="Mahajan M.S."/>
            <person name="Dave K.J."/>
            <person name="Vatsa P."/>
            <person name="Nathani N.M."/>
        </authorList>
    </citation>
    <scope>NUCLEOTIDE SEQUENCE [LARGE SCALE GENOMIC DNA]</scope>
    <source>
        <strain evidence="7">KS3-K002</strain>
    </source>
</reference>
<dbReference type="AlphaFoldDB" id="A0AAE4ZBZ0"/>
<evidence type="ECO:0000259" key="6">
    <source>
        <dbReference type="PROSITE" id="PS51296"/>
    </source>
</evidence>
<dbReference type="InterPro" id="IPR036922">
    <property type="entry name" value="Rieske_2Fe-2S_sf"/>
</dbReference>
<dbReference type="InterPro" id="IPR010644">
    <property type="entry name" value="ChdC/CLD"/>
</dbReference>
<keyword evidence="2" id="KW-0001">2Fe-2S</keyword>
<dbReference type="SUPFAM" id="SSF50022">
    <property type="entry name" value="ISP domain"/>
    <property type="match status" value="1"/>
</dbReference>
<keyword evidence="3" id="KW-0479">Metal-binding</keyword>
<dbReference type="PROSITE" id="PS51296">
    <property type="entry name" value="RIESKE"/>
    <property type="match status" value="1"/>
</dbReference>
<feature type="domain" description="Rieske" evidence="6">
    <location>
        <begin position="249"/>
        <end position="346"/>
    </location>
</feature>
<evidence type="ECO:0000313" key="7">
    <source>
        <dbReference type="EMBL" id="NIR76467.1"/>
    </source>
</evidence>
<dbReference type="GO" id="GO:0020037">
    <property type="term" value="F:heme binding"/>
    <property type="evidence" value="ECO:0007669"/>
    <property type="project" value="InterPro"/>
</dbReference>
<dbReference type="CDD" id="cd03528">
    <property type="entry name" value="Rieske_RO_ferredoxin"/>
    <property type="match status" value="1"/>
</dbReference>
<dbReference type="PANTHER" id="PTHR36843">
    <property type="entry name" value="HEME-DEPENDENT PEROXIDASE YWFI-RELATED"/>
    <property type="match status" value="1"/>
</dbReference>
<dbReference type="Gene3D" id="3.30.70.1030">
    <property type="entry name" value="Apc35880, domain 1"/>
    <property type="match status" value="2"/>
</dbReference>
<evidence type="ECO:0000313" key="8">
    <source>
        <dbReference type="Proteomes" id="UP000702544"/>
    </source>
</evidence>
<dbReference type="Gene3D" id="2.102.10.10">
    <property type="entry name" value="Rieske [2Fe-2S] iron-sulphur domain"/>
    <property type="match status" value="1"/>
</dbReference>
<evidence type="ECO:0000256" key="3">
    <source>
        <dbReference type="ARBA" id="ARBA00022723"/>
    </source>
</evidence>
<dbReference type="Pfam" id="PF00355">
    <property type="entry name" value="Rieske"/>
    <property type="match status" value="1"/>
</dbReference>
<keyword evidence="1" id="KW-0349">Heme</keyword>
<dbReference type="InterPro" id="IPR011008">
    <property type="entry name" value="Dimeric_a/b-barrel"/>
</dbReference>
<evidence type="ECO:0000256" key="2">
    <source>
        <dbReference type="ARBA" id="ARBA00022714"/>
    </source>
</evidence>
<dbReference type="GO" id="GO:0051537">
    <property type="term" value="F:2 iron, 2 sulfur cluster binding"/>
    <property type="evidence" value="ECO:0007669"/>
    <property type="project" value="UniProtKB-KW"/>
</dbReference>
<dbReference type="PANTHER" id="PTHR36843:SF1">
    <property type="entry name" value="COPROHEME DECARBOXYLASE"/>
    <property type="match status" value="1"/>
</dbReference>
<accession>A0AAE4ZBZ0</accession>
<evidence type="ECO:0000256" key="1">
    <source>
        <dbReference type="ARBA" id="ARBA00022617"/>
    </source>
</evidence>
<keyword evidence="5" id="KW-0411">Iron-sulfur</keyword>
<evidence type="ECO:0000256" key="5">
    <source>
        <dbReference type="ARBA" id="ARBA00023014"/>
    </source>
</evidence>
<dbReference type="GO" id="GO:0016491">
    <property type="term" value="F:oxidoreductase activity"/>
    <property type="evidence" value="ECO:0007669"/>
    <property type="project" value="InterPro"/>
</dbReference>